<proteinExistence type="predicted"/>
<organism evidence="1 2">
    <name type="scientific">Mesorhizobium humile</name>
    <dbReference type="NCBI Taxonomy" id="3072313"/>
    <lineage>
        <taxon>Bacteria</taxon>
        <taxon>Pseudomonadati</taxon>
        <taxon>Pseudomonadota</taxon>
        <taxon>Alphaproteobacteria</taxon>
        <taxon>Hyphomicrobiales</taxon>
        <taxon>Phyllobacteriaceae</taxon>
        <taxon>Mesorhizobium</taxon>
    </lineage>
</organism>
<dbReference type="Proteomes" id="UP001280156">
    <property type="component" value="Unassembled WGS sequence"/>
</dbReference>
<dbReference type="Pfam" id="PF20355">
    <property type="entry name" value="DUF6650"/>
    <property type="match status" value="1"/>
</dbReference>
<dbReference type="RefSeq" id="WP_320297821.1">
    <property type="nucleotide sequence ID" value="NZ_JAVIIU010000013.1"/>
</dbReference>
<keyword evidence="2" id="KW-1185">Reference proteome</keyword>
<gene>
    <name evidence="1" type="ORF">RFM52_20435</name>
</gene>
<accession>A0ABU4YKT5</accession>
<comment type="caution">
    <text evidence="1">The sequence shown here is derived from an EMBL/GenBank/DDBJ whole genome shotgun (WGS) entry which is preliminary data.</text>
</comment>
<evidence type="ECO:0000313" key="1">
    <source>
        <dbReference type="EMBL" id="MDX8487572.1"/>
    </source>
</evidence>
<name>A0ABU4YKT5_9HYPH</name>
<protein>
    <submittedName>
        <fullName evidence="1">Uncharacterized protein</fullName>
    </submittedName>
</protein>
<dbReference type="EMBL" id="JAVIIV010000014">
    <property type="protein sequence ID" value="MDX8487572.1"/>
    <property type="molecule type" value="Genomic_DNA"/>
</dbReference>
<reference evidence="1 2" key="1">
    <citation type="submission" date="2023-08" db="EMBL/GenBank/DDBJ databases">
        <title>Implementing the SeqCode for naming new Mesorhizobium species isolated from Vachellia karroo root nodules.</title>
        <authorList>
            <person name="Van Lill M."/>
        </authorList>
    </citation>
    <scope>NUCLEOTIDE SEQUENCE [LARGE SCALE GENOMIC DNA]</scope>
    <source>
        <strain evidence="1 2">VK2B</strain>
    </source>
</reference>
<dbReference type="InterPro" id="IPR046592">
    <property type="entry name" value="DUF6650"/>
</dbReference>
<sequence>MPSVRRSFDAIRSRLTGIGFLGLSTSWNPPPAQRTVILRLFNFLENRRVLFVPMHFEVPGDVDRSVIQIRNELTEILNQLPENSGVARRVRHLRTASRHFLEDAPPDYRNIAFRLRDHYGQPPVSPHHHSEERILAPGYFVALGELRATFGLQLSALAAEFEIDVEEDLASIFPIGLDSP</sequence>
<evidence type="ECO:0000313" key="2">
    <source>
        <dbReference type="Proteomes" id="UP001280156"/>
    </source>
</evidence>